<gene>
    <name evidence="6" type="primary">rfbA_1</name>
    <name evidence="6" type="ORF">AAJCM20276_13650</name>
</gene>
<dbReference type="GO" id="GO:0140359">
    <property type="term" value="F:ABC-type transporter activity"/>
    <property type="evidence" value="ECO:0007669"/>
    <property type="project" value="InterPro"/>
</dbReference>
<dbReference type="InterPro" id="IPR003439">
    <property type="entry name" value="ABC_transporter-like_ATP-bd"/>
</dbReference>
<dbReference type="AlphaFoldDB" id="A0A6S6PJA4"/>
<dbReference type="SMART" id="SM00382">
    <property type="entry name" value="AAA"/>
    <property type="match status" value="1"/>
</dbReference>
<keyword evidence="3" id="KW-0547">Nucleotide-binding</keyword>
<dbReference type="InterPro" id="IPR015860">
    <property type="entry name" value="ABC_transpr_TagH-like"/>
</dbReference>
<evidence type="ECO:0000313" key="7">
    <source>
        <dbReference type="Proteomes" id="UP000515220"/>
    </source>
</evidence>
<protein>
    <submittedName>
        <fullName evidence="6">Sugar ABC transporter ATP-binding protein</fullName>
    </submittedName>
</protein>
<evidence type="ECO:0000256" key="1">
    <source>
        <dbReference type="ARBA" id="ARBA00005417"/>
    </source>
</evidence>
<dbReference type="GO" id="GO:0005524">
    <property type="term" value="F:ATP binding"/>
    <property type="evidence" value="ECO:0007669"/>
    <property type="project" value="UniProtKB-KW"/>
</dbReference>
<accession>A0A6S6PJA4</accession>
<dbReference type="PROSITE" id="PS50893">
    <property type="entry name" value="ABC_TRANSPORTER_2"/>
    <property type="match status" value="1"/>
</dbReference>
<evidence type="ECO:0000256" key="4">
    <source>
        <dbReference type="ARBA" id="ARBA00022840"/>
    </source>
</evidence>
<dbReference type="InterPro" id="IPR003593">
    <property type="entry name" value="AAA+_ATPase"/>
</dbReference>
<evidence type="ECO:0000259" key="5">
    <source>
        <dbReference type="PROSITE" id="PS50893"/>
    </source>
</evidence>
<dbReference type="Proteomes" id="UP000515220">
    <property type="component" value="Chromosome"/>
</dbReference>
<dbReference type="Pfam" id="PF00005">
    <property type="entry name" value="ABC_tran"/>
    <property type="match status" value="1"/>
</dbReference>
<dbReference type="GO" id="GO:0016887">
    <property type="term" value="F:ATP hydrolysis activity"/>
    <property type="evidence" value="ECO:0007669"/>
    <property type="project" value="InterPro"/>
</dbReference>
<reference evidence="6 7" key="1">
    <citation type="submission" date="2020-07" db="EMBL/GenBank/DDBJ databases">
        <title>Complete Genome Sequence of an acetic acid bacterium, Acetobacter aceti JCM20276.</title>
        <authorList>
            <person name="Hirose Y."/>
            <person name="Mihara H."/>
        </authorList>
    </citation>
    <scope>NUCLEOTIDE SEQUENCE [LARGE SCALE GENOMIC DNA]</scope>
    <source>
        <strain evidence="6 7">JCM20276</strain>
    </source>
</reference>
<comment type="similarity">
    <text evidence="1">Belongs to the ABC transporter superfamily.</text>
</comment>
<dbReference type="EMBL" id="AP023326">
    <property type="protein sequence ID" value="BCI66741.1"/>
    <property type="molecule type" value="Genomic_DNA"/>
</dbReference>
<name>A0A6S6PJA4_ACEAC</name>
<organism evidence="6 7">
    <name type="scientific">Acetobacter aceti</name>
    <dbReference type="NCBI Taxonomy" id="435"/>
    <lineage>
        <taxon>Bacteria</taxon>
        <taxon>Pseudomonadati</taxon>
        <taxon>Pseudomonadota</taxon>
        <taxon>Alphaproteobacteria</taxon>
        <taxon>Acetobacterales</taxon>
        <taxon>Acetobacteraceae</taxon>
        <taxon>Acetobacter</taxon>
        <taxon>Acetobacter subgen. Acetobacter</taxon>
    </lineage>
</organism>
<dbReference type="InterPro" id="IPR027417">
    <property type="entry name" value="P-loop_NTPase"/>
</dbReference>
<keyword evidence="2" id="KW-0813">Transport</keyword>
<sequence length="283" mass="30627">MTGLAPAPAMTDRKPGQPKAFIRLDHLTLDFPIFHGGARSLKKSLFGKVKRPLQLSRGSRTGGEVRMSDNAPGVLEVRAISDLSLTIRSGERVGLVGHNGAGKSTLLRVLGGIYLAQPGMVTVRGSVETLIDTNSGMNPALTGRENIYLLAQHKALRSAQLKQLEQDVEAFAELGEFMDLPLRLYSSGMAIRLGFGLATAIAPQILLMDEWFMAGDARFQDKARARLANVVDGAEILVITSHSLPVLEEWCSRIIWLEGGRVKMDGPASDVLKAYAEAMNAHV</sequence>
<keyword evidence="4 6" id="KW-0067">ATP-binding</keyword>
<dbReference type="CDD" id="cd03220">
    <property type="entry name" value="ABC_KpsT_Wzt"/>
    <property type="match status" value="1"/>
</dbReference>
<dbReference type="GO" id="GO:0016020">
    <property type="term" value="C:membrane"/>
    <property type="evidence" value="ECO:0007669"/>
    <property type="project" value="InterPro"/>
</dbReference>
<dbReference type="Gene3D" id="3.40.50.300">
    <property type="entry name" value="P-loop containing nucleotide triphosphate hydrolases"/>
    <property type="match status" value="1"/>
</dbReference>
<dbReference type="PANTHER" id="PTHR46743:SF2">
    <property type="entry name" value="TEICHOIC ACIDS EXPORT ATP-BINDING PROTEIN TAGH"/>
    <property type="match status" value="1"/>
</dbReference>
<evidence type="ECO:0000256" key="3">
    <source>
        <dbReference type="ARBA" id="ARBA00022741"/>
    </source>
</evidence>
<proteinExistence type="inferred from homology"/>
<dbReference type="InterPro" id="IPR050683">
    <property type="entry name" value="Bact_Polysacc_Export_ATP-bd"/>
</dbReference>
<feature type="domain" description="ABC transporter" evidence="5">
    <location>
        <begin position="65"/>
        <end position="283"/>
    </location>
</feature>
<evidence type="ECO:0000313" key="6">
    <source>
        <dbReference type="EMBL" id="BCI66741.1"/>
    </source>
</evidence>
<evidence type="ECO:0000256" key="2">
    <source>
        <dbReference type="ARBA" id="ARBA00022448"/>
    </source>
</evidence>
<dbReference type="PANTHER" id="PTHR46743">
    <property type="entry name" value="TEICHOIC ACIDS EXPORT ATP-BINDING PROTEIN TAGH"/>
    <property type="match status" value="1"/>
</dbReference>
<dbReference type="SUPFAM" id="SSF52540">
    <property type="entry name" value="P-loop containing nucleoside triphosphate hydrolases"/>
    <property type="match status" value="1"/>
</dbReference>